<evidence type="ECO:0000313" key="4">
    <source>
        <dbReference type="Proteomes" id="UP000011863"/>
    </source>
</evidence>
<dbReference type="PANTHER" id="PTHR30486:SF6">
    <property type="entry name" value="TYPE IV PILUS RETRACTATION ATPASE PILT"/>
    <property type="match status" value="1"/>
</dbReference>
<evidence type="ECO:0000256" key="1">
    <source>
        <dbReference type="ARBA" id="ARBA00006611"/>
    </source>
</evidence>
<dbReference type="EMBL" id="AP012057">
    <property type="protein sequence ID" value="BAN00675.1"/>
    <property type="molecule type" value="Genomic_DNA"/>
</dbReference>
<dbReference type="Gene3D" id="3.30.450.380">
    <property type="match status" value="1"/>
</dbReference>
<protein>
    <submittedName>
        <fullName evidence="3">Putative type II secretion system protein E</fullName>
    </submittedName>
</protein>
<dbReference type="AlphaFoldDB" id="A0A6C7E639"/>
<keyword evidence="4" id="KW-1185">Reference proteome</keyword>
<comment type="similarity">
    <text evidence="1">Belongs to the GSP E family.</text>
</comment>
<proteinExistence type="inferred from homology"/>
<gene>
    <name evidence="3" type="primary">gspE</name>
    <name evidence="3" type="ORF">YM304_03610</name>
</gene>
<dbReference type="GO" id="GO:0016887">
    <property type="term" value="F:ATP hydrolysis activity"/>
    <property type="evidence" value="ECO:0007669"/>
    <property type="project" value="InterPro"/>
</dbReference>
<feature type="domain" description="Bacterial type II secretion system protein E" evidence="2">
    <location>
        <begin position="55"/>
        <end position="325"/>
    </location>
</feature>
<organism evidence="3 4">
    <name type="scientific">Ilumatobacter coccineus (strain NBRC 103263 / KCTC 29153 / YM16-304)</name>
    <dbReference type="NCBI Taxonomy" id="1313172"/>
    <lineage>
        <taxon>Bacteria</taxon>
        <taxon>Bacillati</taxon>
        <taxon>Actinomycetota</taxon>
        <taxon>Acidimicrobiia</taxon>
        <taxon>Acidimicrobiales</taxon>
        <taxon>Ilumatobacteraceae</taxon>
        <taxon>Ilumatobacter</taxon>
    </lineage>
</organism>
<evidence type="ECO:0000259" key="2">
    <source>
        <dbReference type="Pfam" id="PF00437"/>
    </source>
</evidence>
<dbReference type="KEGG" id="aym:YM304_03610"/>
<name>A0A6C7E639_ILUCY</name>
<evidence type="ECO:0000313" key="3">
    <source>
        <dbReference type="EMBL" id="BAN00675.1"/>
    </source>
</evidence>
<dbReference type="InterPro" id="IPR001482">
    <property type="entry name" value="T2SS/T4SS_dom"/>
</dbReference>
<dbReference type="Pfam" id="PF00437">
    <property type="entry name" value="T2SSE"/>
    <property type="match status" value="1"/>
</dbReference>
<dbReference type="Proteomes" id="UP000011863">
    <property type="component" value="Chromosome"/>
</dbReference>
<dbReference type="InterPro" id="IPR027417">
    <property type="entry name" value="P-loop_NTPase"/>
</dbReference>
<dbReference type="Gene3D" id="3.40.50.300">
    <property type="entry name" value="P-loop containing nucleotide triphosphate hydrolases"/>
    <property type="match status" value="1"/>
</dbReference>
<accession>A0A6C7E639</accession>
<reference evidence="3 4" key="1">
    <citation type="journal article" date="2013" name="Int. J. Syst. Evol. Microbiol.">
        <title>Ilumatobacter nonamiense sp. nov. and Ilumatobacter coccineum sp. nov., isolated from seashore sand.</title>
        <authorList>
            <person name="Matsumoto A."/>
            <person name="Kasai H."/>
            <person name="Matsuo Y."/>
            <person name="Shizuri Y."/>
            <person name="Ichikawa N."/>
            <person name="Fujita N."/>
            <person name="Omura S."/>
            <person name="Takahashi Y."/>
        </authorList>
    </citation>
    <scope>NUCLEOTIDE SEQUENCE [LARGE SCALE GENOMIC DNA]</scope>
    <source>
        <strain evidence="4">NBRC 103263 / KCTC 29153 / YM16-304</strain>
    </source>
</reference>
<dbReference type="CDD" id="cd01130">
    <property type="entry name" value="VirB11-like_ATPase"/>
    <property type="match status" value="1"/>
</dbReference>
<sequence length="373" mass="40475">MVDAQIVHAVCRAVADEHGDIDELIDAELRRLAPLATALERRRIHAEATARLTGLSELEALVADPTIDEILVNDHAIWVDRNGELTRAGSLTTTSTEQVIERILAPIGRRVDRTSPIIDARLPSGARVCAVVPPISMNGPTLSIRRFASTARRLDEFTDPVGRALCVELVQAGCNVVVSGATSSGKTSLLAAMIAEVDDAERIIVLEDTSELPCEAPHLVRMEARPSSAEGLPAVPLEQLVRTALRLRPDRLVVGEVRGDEVLALTQALNTGHDGSFSTCHANGPLDALLRLESLVLAAAPQWPLPAVRQQLARSIDVIVHVARRGSQRRIVSIAEAQVPDDESRRPSLRELATITSADRLELVGRLQRRRRT</sequence>
<dbReference type="SUPFAM" id="SSF52540">
    <property type="entry name" value="P-loop containing nucleoside triphosphate hydrolases"/>
    <property type="match status" value="1"/>
</dbReference>
<dbReference type="InterPro" id="IPR050921">
    <property type="entry name" value="T4SS_GSP_E_ATPase"/>
</dbReference>
<dbReference type="RefSeq" id="WP_015439923.1">
    <property type="nucleotide sequence ID" value="NC_020520.1"/>
</dbReference>
<dbReference type="PANTHER" id="PTHR30486">
    <property type="entry name" value="TWITCHING MOTILITY PROTEIN PILT"/>
    <property type="match status" value="1"/>
</dbReference>